<dbReference type="InterPro" id="IPR014014">
    <property type="entry name" value="RNA_helicase_DEAD_Q_motif"/>
</dbReference>
<keyword evidence="8" id="KW-0347">Helicase</keyword>
<dbReference type="AlphaFoldDB" id="A0A4T0RQ12"/>
<feature type="compositionally biased region" description="Basic and acidic residues" evidence="14">
    <location>
        <begin position="897"/>
        <end position="915"/>
    </location>
</feature>
<dbReference type="SMART" id="SM00487">
    <property type="entry name" value="DEXDc"/>
    <property type="match status" value="1"/>
</dbReference>
<dbReference type="GO" id="GO:0005524">
    <property type="term" value="F:ATP binding"/>
    <property type="evidence" value="ECO:0007669"/>
    <property type="project" value="UniProtKB-KW"/>
</dbReference>
<dbReference type="InterPro" id="IPR050079">
    <property type="entry name" value="DEAD_box_RNA_helicase"/>
</dbReference>
<evidence type="ECO:0000256" key="9">
    <source>
        <dbReference type="ARBA" id="ARBA00022840"/>
    </source>
</evidence>
<feature type="compositionally biased region" description="Basic residues" evidence="14">
    <location>
        <begin position="916"/>
        <end position="929"/>
    </location>
</feature>
<feature type="compositionally biased region" description="Basic and acidic residues" evidence="14">
    <location>
        <begin position="930"/>
        <end position="942"/>
    </location>
</feature>
<evidence type="ECO:0000313" key="18">
    <source>
        <dbReference type="EMBL" id="TIC24859.1"/>
    </source>
</evidence>
<evidence type="ECO:0000256" key="4">
    <source>
        <dbReference type="ARBA" id="ARBA00012552"/>
    </source>
</evidence>
<dbReference type="SUPFAM" id="SSF52540">
    <property type="entry name" value="P-loop containing nucleoside triphosphate hydrolases"/>
    <property type="match status" value="1"/>
</dbReference>
<dbReference type="GO" id="GO:0003723">
    <property type="term" value="F:RNA binding"/>
    <property type="evidence" value="ECO:0007669"/>
    <property type="project" value="UniProtKB-KW"/>
</dbReference>
<keyword evidence="11" id="KW-0539">Nucleus</keyword>
<dbReference type="EC" id="3.6.4.13" evidence="4"/>
<dbReference type="PROSITE" id="PS51195">
    <property type="entry name" value="Q_MOTIF"/>
    <property type="match status" value="1"/>
</dbReference>
<evidence type="ECO:0000256" key="11">
    <source>
        <dbReference type="ARBA" id="ARBA00023242"/>
    </source>
</evidence>
<evidence type="ECO:0000256" key="3">
    <source>
        <dbReference type="ARBA" id="ARBA00010379"/>
    </source>
</evidence>
<dbReference type="SMART" id="SM01123">
    <property type="entry name" value="DBP10CT"/>
    <property type="match status" value="1"/>
</dbReference>
<dbReference type="EMBL" id="SPRO01000065">
    <property type="protein sequence ID" value="TIC24859.1"/>
    <property type="molecule type" value="Genomic_DNA"/>
</dbReference>
<dbReference type="GO" id="GO:0003724">
    <property type="term" value="F:RNA helicase activity"/>
    <property type="evidence" value="ECO:0007669"/>
    <property type="project" value="UniProtKB-EC"/>
</dbReference>
<evidence type="ECO:0000256" key="14">
    <source>
        <dbReference type="SAM" id="MobiDB-lite"/>
    </source>
</evidence>
<evidence type="ECO:0000256" key="5">
    <source>
        <dbReference type="ARBA" id="ARBA00022517"/>
    </source>
</evidence>
<dbReference type="Proteomes" id="UP000305647">
    <property type="component" value="Unassembled WGS sequence"/>
</dbReference>
<dbReference type="Pfam" id="PF00271">
    <property type="entry name" value="Helicase_C"/>
    <property type="match status" value="1"/>
</dbReference>
<feature type="short sequence motif" description="Q motif" evidence="13">
    <location>
        <begin position="89"/>
        <end position="117"/>
    </location>
</feature>
<dbReference type="Pfam" id="PF00270">
    <property type="entry name" value="DEAD"/>
    <property type="match status" value="1"/>
</dbReference>
<dbReference type="Gene3D" id="3.40.50.300">
    <property type="entry name" value="P-loop containing nucleotide triphosphate hydrolases"/>
    <property type="match status" value="2"/>
</dbReference>
<evidence type="ECO:0000256" key="1">
    <source>
        <dbReference type="ARBA" id="ARBA00003706"/>
    </source>
</evidence>
<feature type="region of interest" description="Disordered" evidence="14">
    <location>
        <begin position="1"/>
        <end position="51"/>
    </location>
</feature>
<comment type="similarity">
    <text evidence="3">Belongs to the DEAD box helicase family. DDX54/DBP10 subfamily.</text>
</comment>
<dbReference type="GO" id="GO:0042254">
    <property type="term" value="P:ribosome biogenesis"/>
    <property type="evidence" value="ECO:0007669"/>
    <property type="project" value="UniProtKB-KW"/>
</dbReference>
<evidence type="ECO:0000256" key="12">
    <source>
        <dbReference type="ARBA" id="ARBA00047984"/>
    </source>
</evidence>
<dbReference type="InterPro" id="IPR011545">
    <property type="entry name" value="DEAD/DEAH_box_helicase_dom"/>
</dbReference>
<organism evidence="18 19">
    <name type="scientific">Wallemia mellicola</name>
    <dbReference type="NCBI Taxonomy" id="1708541"/>
    <lineage>
        <taxon>Eukaryota</taxon>
        <taxon>Fungi</taxon>
        <taxon>Dikarya</taxon>
        <taxon>Basidiomycota</taxon>
        <taxon>Wallemiomycotina</taxon>
        <taxon>Wallemiomycetes</taxon>
        <taxon>Wallemiales</taxon>
        <taxon>Wallemiaceae</taxon>
        <taxon>Wallemia</taxon>
    </lineage>
</organism>
<feature type="compositionally biased region" description="Basic and acidic residues" evidence="14">
    <location>
        <begin position="854"/>
        <end position="884"/>
    </location>
</feature>
<keyword evidence="10" id="KW-0694">RNA-binding</keyword>
<dbReference type="InterPro" id="IPR001650">
    <property type="entry name" value="Helicase_C-like"/>
</dbReference>
<feature type="compositionally biased region" description="Acidic residues" evidence="14">
    <location>
        <begin position="962"/>
        <end position="971"/>
    </location>
</feature>
<dbReference type="PANTHER" id="PTHR47959">
    <property type="entry name" value="ATP-DEPENDENT RNA HELICASE RHLE-RELATED"/>
    <property type="match status" value="1"/>
</dbReference>
<dbReference type="PROSITE" id="PS00039">
    <property type="entry name" value="DEAD_ATP_HELICASE"/>
    <property type="match status" value="1"/>
</dbReference>
<evidence type="ECO:0000256" key="2">
    <source>
        <dbReference type="ARBA" id="ARBA00004123"/>
    </source>
</evidence>
<protein>
    <recommendedName>
        <fullName evidence="4">RNA helicase</fullName>
        <ecNumber evidence="4">3.6.4.13</ecNumber>
    </recommendedName>
</protein>
<keyword evidence="9" id="KW-0067">ATP-binding</keyword>
<evidence type="ECO:0000259" key="15">
    <source>
        <dbReference type="PROSITE" id="PS51192"/>
    </source>
</evidence>
<feature type="region of interest" description="Disordered" evidence="14">
    <location>
        <begin position="669"/>
        <end position="717"/>
    </location>
</feature>
<keyword evidence="7" id="KW-0378">Hydrolase</keyword>
<dbReference type="PROSITE" id="PS51192">
    <property type="entry name" value="HELICASE_ATP_BIND_1"/>
    <property type="match status" value="1"/>
</dbReference>
<evidence type="ECO:0000256" key="8">
    <source>
        <dbReference type="ARBA" id="ARBA00022806"/>
    </source>
</evidence>
<dbReference type="GO" id="GO:0010467">
    <property type="term" value="P:gene expression"/>
    <property type="evidence" value="ECO:0007669"/>
    <property type="project" value="UniProtKB-ARBA"/>
</dbReference>
<evidence type="ECO:0000313" key="19">
    <source>
        <dbReference type="Proteomes" id="UP000305647"/>
    </source>
</evidence>
<name>A0A4T0RQ12_9BASI</name>
<dbReference type="PROSITE" id="PS51194">
    <property type="entry name" value="HELICASE_CTER"/>
    <property type="match status" value="1"/>
</dbReference>
<evidence type="ECO:0000256" key="7">
    <source>
        <dbReference type="ARBA" id="ARBA00022801"/>
    </source>
</evidence>
<sequence length="971" mass="108108">MKKSAQLDFLNSDDEDNSIGNAVNNDEDVDISSALLPSSSKKNKEEDDDDQFIMDVMQTANKSKGKEVAKELNKGKGKGPKAKAQVGGGSFQSMGLNPSLLRSLFLRGFNQPTPIQRLAIPPILSTPPRDLVGMARTGSGKTLAYLIPLVQKLGAQHSIRFGARSLILVPSRELALQILRVGKELVKGYKKEMGEGQEEMRWSVIVGGESLDDQFSLIASNPDVIIATPGRLLHLAVEMNLDLKSVEYVVFDEADRLFEMGFQLQLNELISRLPTTRQTLLFSATLPKSLVEFAKAGLVDPKLVRLDAESKISEDLETAFFSVKPSDKDSALLALIKDVIKVPPGFQEAQDTSSKNDKEKKRKRTALPSFLKPYQTIIFTATKHHVEYLNTLLKAAGYAVAHVYGSLDQTARQLQMDQFRRGVSSILVVTDVAARGIDLPGCENVINYDFPTGARIFIHRVGRTARAGRKGTAWSFITNSELPYLLDLSLFLARPLVSPTSPTNKNKEEELASKNTLTIGTIPRDTLDPYVEYLSGAVLNEAPNLPSLHGVMMRGHGLYERSQGKASAESYRRAKDIIKDARWGFAGTSGEDKAMHPSFAGTAAETLQVDEETAKKRADLLAVVNGFRPNETVFEIGQRGNNDSAKLMKERRKDLAKAEHRLNLKEKEKALQEEMEGETTPGDSLDNADKEEQEQADEDDIAAVFDTGSKKKQKKDFRDPNFYMGYEHADAHTDKGYSLQDGATFAEQARTAEVTLMDDEQLKSQKMAPSQLKWDKKKKNFVRGGGIGADNQKLIKTESGARLPATFRSGKFDEWRKKHKMDLPRTGETEEKNHKALAMGMNGGVGGKKYRHNKVTEAKPLDKKDKNYEKKVKMRNKDNKDDSNAGKVRRGGNVANKKSEIKSVDAIRKQRELAAKRKAKNARPSKKKKMPQERFLPERSPPDAHIVSDNPPSRTFRREFIDIDDEDYELD</sequence>
<dbReference type="CDD" id="cd18787">
    <property type="entry name" value="SF2_C_DEAD"/>
    <property type="match status" value="1"/>
</dbReference>
<proteinExistence type="inferred from homology"/>
<keyword evidence="6" id="KW-0547">Nucleotide-binding</keyword>
<reference evidence="18 19" key="1">
    <citation type="submission" date="2019-03" db="EMBL/GenBank/DDBJ databases">
        <title>Sequencing 25 genomes of Wallemia mellicola.</title>
        <authorList>
            <person name="Gostincar C."/>
        </authorList>
    </citation>
    <scope>NUCLEOTIDE SEQUENCE [LARGE SCALE GENOMIC DNA]</scope>
    <source>
        <strain evidence="18 19">EXF-8738</strain>
    </source>
</reference>
<feature type="region of interest" description="Disordered" evidence="14">
    <location>
        <begin position="820"/>
        <end position="971"/>
    </location>
</feature>
<accession>A0A4T0RQ12</accession>
<feature type="region of interest" description="Disordered" evidence="14">
    <location>
        <begin position="63"/>
        <end position="89"/>
    </location>
</feature>
<dbReference type="GO" id="GO:0005829">
    <property type="term" value="C:cytosol"/>
    <property type="evidence" value="ECO:0007669"/>
    <property type="project" value="TreeGrafter"/>
</dbReference>
<keyword evidence="5" id="KW-0690">Ribosome biogenesis</keyword>
<evidence type="ECO:0000256" key="10">
    <source>
        <dbReference type="ARBA" id="ARBA00022884"/>
    </source>
</evidence>
<gene>
    <name evidence="18" type="ORF">E3Q10_03921</name>
</gene>
<dbReference type="PANTHER" id="PTHR47959:SF8">
    <property type="entry name" value="RNA HELICASE"/>
    <property type="match status" value="1"/>
</dbReference>
<evidence type="ECO:0000259" key="17">
    <source>
        <dbReference type="PROSITE" id="PS51195"/>
    </source>
</evidence>
<evidence type="ECO:0000259" key="16">
    <source>
        <dbReference type="PROSITE" id="PS51194"/>
    </source>
</evidence>
<feature type="domain" description="Helicase C-terminal" evidence="16">
    <location>
        <begin position="366"/>
        <end position="509"/>
    </location>
</feature>
<evidence type="ECO:0000256" key="13">
    <source>
        <dbReference type="PROSITE-ProRule" id="PRU00552"/>
    </source>
</evidence>
<dbReference type="GO" id="GO:0016887">
    <property type="term" value="F:ATP hydrolysis activity"/>
    <property type="evidence" value="ECO:0007669"/>
    <property type="project" value="RHEA"/>
</dbReference>
<feature type="compositionally biased region" description="Acidic residues" evidence="14">
    <location>
        <begin position="689"/>
        <end position="701"/>
    </location>
</feature>
<dbReference type="SMART" id="SM00490">
    <property type="entry name" value="HELICc"/>
    <property type="match status" value="1"/>
</dbReference>
<comment type="catalytic activity">
    <reaction evidence="12">
        <text>ATP + H2O = ADP + phosphate + H(+)</text>
        <dbReference type="Rhea" id="RHEA:13065"/>
        <dbReference type="ChEBI" id="CHEBI:15377"/>
        <dbReference type="ChEBI" id="CHEBI:15378"/>
        <dbReference type="ChEBI" id="CHEBI:30616"/>
        <dbReference type="ChEBI" id="CHEBI:43474"/>
        <dbReference type="ChEBI" id="CHEBI:456216"/>
        <dbReference type="EC" id="3.6.4.13"/>
    </reaction>
</comment>
<feature type="compositionally biased region" description="Basic and acidic residues" evidence="14">
    <location>
        <begin position="820"/>
        <end position="834"/>
    </location>
</feature>
<feature type="compositionally biased region" description="Basic and acidic residues" evidence="14">
    <location>
        <begin position="64"/>
        <end position="74"/>
    </location>
</feature>
<dbReference type="InterPro" id="IPR012541">
    <property type="entry name" value="DBP10_C"/>
</dbReference>
<evidence type="ECO:0000256" key="6">
    <source>
        <dbReference type="ARBA" id="ARBA00022741"/>
    </source>
</evidence>
<dbReference type="InterPro" id="IPR014001">
    <property type="entry name" value="Helicase_ATP-bd"/>
</dbReference>
<dbReference type="Pfam" id="PF08147">
    <property type="entry name" value="DBP10CT"/>
    <property type="match status" value="1"/>
</dbReference>
<feature type="domain" description="DEAD-box RNA helicase Q" evidence="17">
    <location>
        <begin position="89"/>
        <end position="117"/>
    </location>
</feature>
<feature type="domain" description="Helicase ATP-binding" evidence="15">
    <location>
        <begin position="122"/>
        <end position="304"/>
    </location>
</feature>
<comment type="function">
    <text evidence="1">ATP-binding RNA helicase involved in the biogenesis of 60S ribosomal subunits and is required for the normal formation of 25S and 5.8S rRNAs.</text>
</comment>
<dbReference type="GO" id="GO:0005730">
    <property type="term" value="C:nucleolus"/>
    <property type="evidence" value="ECO:0007669"/>
    <property type="project" value="UniProtKB-SubCell"/>
</dbReference>
<dbReference type="InterPro" id="IPR027417">
    <property type="entry name" value="P-loop_NTPase"/>
</dbReference>
<comment type="subcellular location">
    <subcellularLocation>
        <location evidence="2">Nucleus</location>
    </subcellularLocation>
</comment>
<dbReference type="InterPro" id="IPR000629">
    <property type="entry name" value="RNA-helicase_DEAD-box_CS"/>
</dbReference>
<comment type="caution">
    <text evidence="18">The sequence shown here is derived from an EMBL/GenBank/DDBJ whole genome shotgun (WGS) entry which is preliminary data.</text>
</comment>